<accession>A0A7X5TIN3</accession>
<dbReference type="AlphaFoldDB" id="A0A7X5TIN3"/>
<dbReference type="EMBL" id="PUJW01000019">
    <property type="protein sequence ID" value="NHB93753.1"/>
    <property type="molecule type" value="Genomic_DNA"/>
</dbReference>
<dbReference type="Proteomes" id="UP000591844">
    <property type="component" value="Unassembled WGS sequence"/>
</dbReference>
<protein>
    <submittedName>
        <fullName evidence="1">Uncharacterized protein</fullName>
    </submittedName>
</protein>
<organism evidence="1 2">
    <name type="scientific">Photorhabdus cinerea</name>
    <dbReference type="NCBI Taxonomy" id="471575"/>
    <lineage>
        <taxon>Bacteria</taxon>
        <taxon>Pseudomonadati</taxon>
        <taxon>Pseudomonadota</taxon>
        <taxon>Gammaproteobacteria</taxon>
        <taxon>Enterobacterales</taxon>
        <taxon>Morganellaceae</taxon>
        <taxon>Photorhabdus</taxon>
    </lineage>
</organism>
<sequence>MLNTILSSSLSNTILECYIELSNELSAVLENHKELLACNDSFFIEFTKFNDTHNEFCALSKKRGKPDGLLLLEVIKQMTHLIDIANVAVINEASRKERELCLI</sequence>
<dbReference type="RefSeq" id="WP_166309180.1">
    <property type="nucleotide sequence ID" value="NZ_CAWPIB010000019.1"/>
</dbReference>
<evidence type="ECO:0000313" key="2">
    <source>
        <dbReference type="Proteomes" id="UP000591844"/>
    </source>
</evidence>
<proteinExistence type="predicted"/>
<keyword evidence="2" id="KW-1185">Reference proteome</keyword>
<comment type="caution">
    <text evidence="1">The sequence shown here is derived from an EMBL/GenBank/DDBJ whole genome shotgun (WGS) entry which is preliminary data.</text>
</comment>
<gene>
    <name evidence="1" type="ORF">C5469_17040</name>
</gene>
<evidence type="ECO:0000313" key="1">
    <source>
        <dbReference type="EMBL" id="NHB93753.1"/>
    </source>
</evidence>
<name>A0A7X5TIN3_9GAMM</name>
<reference evidence="1 2" key="1">
    <citation type="submission" date="2018-02" db="EMBL/GenBank/DDBJ databases">
        <authorList>
            <person name="Machado R.A."/>
        </authorList>
    </citation>
    <scope>NUCLEOTIDE SEQUENCE [LARGE SCALE GENOMIC DNA]</scope>
    <source>
        <strain evidence="1 2">DSM 19724</strain>
    </source>
</reference>